<dbReference type="RefSeq" id="WP_072917765.1">
    <property type="nucleotide sequence ID" value="NZ_FRAR01000043.1"/>
</dbReference>
<evidence type="ECO:0000313" key="2">
    <source>
        <dbReference type="Proteomes" id="UP000183997"/>
    </source>
</evidence>
<proteinExistence type="predicted"/>
<sequence>MFKKTNSFIAGVAVTLVFTMMVGVATYVPMRTVAKAFGESMDEPMQLANLGFDTHYSPLSDINSDRIVEKKLDKNNIENNGIVFEKTTGYEKAVATHDFSKLLIDEKGNYLTAGQIEQADGYQDICIVKYDSNGKEINRHTYGGSDFDTVHEAKYNPQMGLVIAGISQSKDGDFANDSNSPFVACIDAQTLKIKWVYPVQIADSVYHVTDHAVFVVHNESKCYRGTGDSKPSLVKLNNQGLKVWQTEPLEQRIHSIAELNDGKIIVVQTFINNGGAITCYSKNGEKLSKMKADSYGDIAPTDDGGFMIVSVRNKKTVPQPMYISSIWYDTETVVTKYDHLFNLQWRKTYDSVKDAVGMDKVIPQSDGSIIIDVT</sequence>
<dbReference type="OrthoDB" id="9811934at2"/>
<dbReference type="AlphaFoldDB" id="A0A1M6XB42"/>
<dbReference type="SUPFAM" id="SSF50998">
    <property type="entry name" value="Quinoprotein alcohol dehydrogenase-like"/>
    <property type="match status" value="1"/>
</dbReference>
<dbReference type="InterPro" id="IPR011047">
    <property type="entry name" value="Quinoprotein_ADH-like_sf"/>
</dbReference>
<protein>
    <recommendedName>
        <fullName evidence="3">Arylsulfotransferase (ASST)</fullName>
    </recommendedName>
</protein>
<dbReference type="PANTHER" id="PTHR42754:SF1">
    <property type="entry name" value="LIPOPROTEIN"/>
    <property type="match status" value="1"/>
</dbReference>
<dbReference type="EMBL" id="FRAR01000043">
    <property type="protein sequence ID" value="SHL03005.1"/>
    <property type="molecule type" value="Genomic_DNA"/>
</dbReference>
<name>A0A1M6XB42_9FIRM</name>
<accession>A0A1M6XB42</accession>
<keyword evidence="2" id="KW-1185">Reference proteome</keyword>
<dbReference type="PANTHER" id="PTHR42754">
    <property type="entry name" value="ENDOGLUCANASE"/>
    <property type="match status" value="1"/>
</dbReference>
<gene>
    <name evidence="1" type="ORF">SAMN02745123_03962</name>
</gene>
<organism evidence="1 2">
    <name type="scientific">Desulforamulus aeronauticus DSM 10349</name>
    <dbReference type="NCBI Taxonomy" id="1121421"/>
    <lineage>
        <taxon>Bacteria</taxon>
        <taxon>Bacillati</taxon>
        <taxon>Bacillota</taxon>
        <taxon>Clostridia</taxon>
        <taxon>Eubacteriales</taxon>
        <taxon>Peptococcaceae</taxon>
        <taxon>Desulforamulus</taxon>
    </lineage>
</organism>
<reference evidence="2" key="1">
    <citation type="submission" date="2016-11" db="EMBL/GenBank/DDBJ databases">
        <authorList>
            <person name="Varghese N."/>
            <person name="Submissions S."/>
        </authorList>
    </citation>
    <scope>NUCLEOTIDE SEQUENCE [LARGE SCALE GENOMIC DNA]</scope>
    <source>
        <strain evidence="2">DSM 10349</strain>
    </source>
</reference>
<evidence type="ECO:0008006" key="3">
    <source>
        <dbReference type="Google" id="ProtNLM"/>
    </source>
</evidence>
<dbReference type="InterPro" id="IPR015943">
    <property type="entry name" value="WD40/YVTN_repeat-like_dom_sf"/>
</dbReference>
<dbReference type="Gene3D" id="2.130.10.10">
    <property type="entry name" value="YVTN repeat-like/Quinoprotein amine dehydrogenase"/>
    <property type="match status" value="1"/>
</dbReference>
<evidence type="ECO:0000313" key="1">
    <source>
        <dbReference type="EMBL" id="SHL03005.1"/>
    </source>
</evidence>
<dbReference type="Proteomes" id="UP000183997">
    <property type="component" value="Unassembled WGS sequence"/>
</dbReference>